<sequence length="182" mass="20527">MPFFSNQTIYVSASLNELPQHPEEIDRFYTLFARQFPGQIVDIHGTMCSGHIEYSSKESMVEQGISAVKFAYEIYAEWTALSGKDHEFVCISMDLGETYKWQAANPGSRVRIRLVGEIVQFCDSASQNPDFSDSTSIILGPAMTALVLENQGEFVEFLEFPAKRFPKSLMDRAVHKIGIRSN</sequence>
<comment type="caution">
    <text evidence="1">The sequence shown here is derived from an EMBL/GenBank/DDBJ whole genome shotgun (WGS) entry which is preliminary data.</text>
</comment>
<evidence type="ECO:0000313" key="2">
    <source>
        <dbReference type="Proteomes" id="UP000263517"/>
    </source>
</evidence>
<evidence type="ECO:0000313" key="1">
    <source>
        <dbReference type="EMBL" id="HAW77398.1"/>
    </source>
</evidence>
<organism evidence="1 2">
    <name type="scientific">Alteromonas australica</name>
    <dbReference type="NCBI Taxonomy" id="589873"/>
    <lineage>
        <taxon>Bacteria</taxon>
        <taxon>Pseudomonadati</taxon>
        <taxon>Pseudomonadota</taxon>
        <taxon>Gammaproteobacteria</taxon>
        <taxon>Alteromonadales</taxon>
        <taxon>Alteromonadaceae</taxon>
        <taxon>Alteromonas/Salinimonas group</taxon>
        <taxon>Alteromonas</taxon>
    </lineage>
</organism>
<gene>
    <name evidence="1" type="ORF">DCW74_16900</name>
</gene>
<name>A0A350P7Y1_9ALTE</name>
<dbReference type="Proteomes" id="UP000263517">
    <property type="component" value="Unassembled WGS sequence"/>
</dbReference>
<protein>
    <submittedName>
        <fullName evidence="1">Uncharacterized protein</fullName>
    </submittedName>
</protein>
<reference evidence="1 2" key="1">
    <citation type="journal article" date="2018" name="Nat. Biotechnol.">
        <title>A standardized bacterial taxonomy based on genome phylogeny substantially revises the tree of life.</title>
        <authorList>
            <person name="Parks D.H."/>
            <person name="Chuvochina M."/>
            <person name="Waite D.W."/>
            <person name="Rinke C."/>
            <person name="Skarshewski A."/>
            <person name="Chaumeil P.A."/>
            <person name="Hugenholtz P."/>
        </authorList>
    </citation>
    <scope>NUCLEOTIDE SEQUENCE [LARGE SCALE GENOMIC DNA]</scope>
    <source>
        <strain evidence="1">UBA11978</strain>
    </source>
</reference>
<proteinExistence type="predicted"/>
<dbReference type="EMBL" id="DNAN01000593">
    <property type="protein sequence ID" value="HAW77398.1"/>
    <property type="molecule type" value="Genomic_DNA"/>
</dbReference>
<dbReference type="AlphaFoldDB" id="A0A350P7Y1"/>
<accession>A0A350P7Y1</accession>